<keyword evidence="8" id="KW-0496">Mitochondrion</keyword>
<dbReference type="EMBL" id="JAJSPL020000015">
    <property type="protein sequence ID" value="KAK7742290.1"/>
    <property type="molecule type" value="Genomic_DNA"/>
</dbReference>
<dbReference type="PANTHER" id="PTHR48182:SF2">
    <property type="entry name" value="PROTEIN SERAC1"/>
    <property type="match status" value="1"/>
</dbReference>
<feature type="region of interest" description="Disordered" evidence="11">
    <location>
        <begin position="713"/>
        <end position="736"/>
    </location>
</feature>
<evidence type="ECO:0000256" key="2">
    <source>
        <dbReference type="ARBA" id="ARBA00004173"/>
    </source>
</evidence>
<comment type="caution">
    <text evidence="14">The sequence shown here is derived from an EMBL/GenBank/DDBJ whole genome shotgun (WGS) entry which is preliminary data.</text>
</comment>
<evidence type="ECO:0000256" key="11">
    <source>
        <dbReference type="SAM" id="MobiDB-lite"/>
    </source>
</evidence>
<feature type="compositionally biased region" description="Polar residues" evidence="11">
    <location>
        <begin position="560"/>
        <end position="586"/>
    </location>
</feature>
<dbReference type="Pfam" id="PF05057">
    <property type="entry name" value="DUF676"/>
    <property type="match status" value="1"/>
</dbReference>
<evidence type="ECO:0000256" key="10">
    <source>
        <dbReference type="SAM" id="Coils"/>
    </source>
</evidence>
<sequence length="1337" mass="149810">MGDIEGPRADDVAHAESRAPIEVIGARGNARLDNNPEDTPERIQSAPLPPRPSSYPGHEGQDNHSDDAPPSTTGLLSLRQRQLASTYDSDHAASNRTSMSHWDPEPGFAHVDGEIGGSGYNETLVDIVTVPCPGADPVETWTRDPLPDGFFGNPSDNELTSYPTVKELAGDAILTPGISGNFPKAAHLWVRQGIRRYANTARVLLYRHRELTELTTLDELAKDLLDNVLQRRKGLSASRPVFFIAHSIGGLVVKQALLKAGHDEKYREILLNCHGVTFFATPHRGSSHMSRRHLSESIQLLLHLQRPLPKTLAQVVRVGNKDLLKMHDEFTDIASEMRLWTFYETIDSELSGSGYGTATEVEFRAPLVSIKSAIVGVRQETIYSSLQSDHAHCASFGITNPHTMGTYLHDLANAVAKAEILSRTTHTPLRLKEQVKIELVGFYEDPDTDLQSDIRLYFTRHHLAEFLKQGPERCLEERLRGVPRRRGAPGHRSGAQAVATSGGHGGLNILDNMQELRDSAGPGSHERQRPSSPPIIVTQPSMTEEHELPQAVGRRPHSLTLPNLSSPGFQRPSTRGSGGTVSTASDPTGGELSPKEGAPDTHREVRGHTNRAGADSGRTELYTATKSHEEKFSPSSILQDLVAGFSRPEPARRKFMWIHLPFTNPLWVKDIFDKLSETHNQNFSKLFNNENWVSRHVHGRHSQSQPSFVKPAVHFIPPDSAPSPRPSSHSSPKLGNTGPPTSYLYLYLPYLHFDTYRQIIKRRSIMTRRLAHGRARPVPEDIARLDSLELRMIWEYLGYDPPLNCRRTLDQFGYPSLRNTYARDDDQMLYKLTKEDTPQRSSSAHTIREEEAFKSLAERYSQGTKLLHEVVEREKEASASDSENETESSSSSSSPSELRDGNLLMVDQLWLWAVDATTLATFFPKRESRPSEGALFQQADLRDSIYNELNGDLTGRCESALDLAAFVALHAVTVLLDRSSHPDLEVFRIFEEAIGMLTERMTSSLKKFRMQTFREVELLGPGDGDPEDNSTRAIKRRHRREIEVAERENRENTSALMELRDMEDELKTLYKLFDTQAVVLGRMLDIYLGDGLKDVTLHGQGYLQEALGRLDEYKAQTTEMLDRVAATKGDYEKLLEMAQRQAQVDDVRWSRLQTELASSQNLSVMIFTIFTVIFLPLSFFTSLFGMNTVEWDAQLPTLGFIGEVSLPISVLMILATLVAAFSSHVQVFFGTAWRRALGCWEALAGGLERLEPAASRRLKERRRAERVREERGERERRMKDMRYDFWATVRRQWTMGSYEIPDLNRARTGTGFDSAGGGAGIGPGPGTKPSTWKYDST</sequence>
<evidence type="ECO:0000256" key="3">
    <source>
        <dbReference type="ARBA" id="ARBA00004240"/>
    </source>
</evidence>
<feature type="coiled-coil region" evidence="10">
    <location>
        <begin position="1035"/>
        <end position="1065"/>
    </location>
</feature>
<keyword evidence="10" id="KW-0175">Coiled coil</keyword>
<dbReference type="Gene3D" id="3.40.50.1820">
    <property type="entry name" value="alpha/beta hydrolase"/>
    <property type="match status" value="1"/>
</dbReference>
<feature type="region of interest" description="Disordered" evidence="11">
    <location>
        <begin position="872"/>
        <end position="899"/>
    </location>
</feature>
<comment type="subcellular location">
    <subcellularLocation>
        <location evidence="3">Endoplasmic reticulum</location>
    </subcellularLocation>
    <subcellularLocation>
        <location evidence="1">Membrane</location>
        <topology evidence="1">Multi-pass membrane protein</topology>
    </subcellularLocation>
    <subcellularLocation>
        <location evidence="2">Mitochondrion</location>
    </subcellularLocation>
</comment>
<accession>A0AAN9U7Z1</accession>
<dbReference type="GO" id="GO:0005783">
    <property type="term" value="C:endoplasmic reticulum"/>
    <property type="evidence" value="ECO:0007669"/>
    <property type="project" value="UniProtKB-SubCell"/>
</dbReference>
<dbReference type="GO" id="GO:0046873">
    <property type="term" value="F:metal ion transmembrane transporter activity"/>
    <property type="evidence" value="ECO:0007669"/>
    <property type="project" value="InterPro"/>
</dbReference>
<protein>
    <recommendedName>
        <fullName evidence="13">DUF676 domain-containing protein</fullName>
    </recommendedName>
</protein>
<dbReference type="GO" id="GO:0016020">
    <property type="term" value="C:membrane"/>
    <property type="evidence" value="ECO:0007669"/>
    <property type="project" value="UniProtKB-SubCell"/>
</dbReference>
<dbReference type="Proteomes" id="UP001320245">
    <property type="component" value="Unassembled WGS sequence"/>
</dbReference>
<evidence type="ECO:0000313" key="14">
    <source>
        <dbReference type="EMBL" id="KAK7742290.1"/>
    </source>
</evidence>
<dbReference type="InterPro" id="IPR045863">
    <property type="entry name" value="CorA_TM1_TM2"/>
</dbReference>
<keyword evidence="15" id="KW-1185">Reference proteome</keyword>
<proteinExistence type="inferred from homology"/>
<reference evidence="14 15" key="1">
    <citation type="journal article" date="2023" name="PLoS ONE">
        <title>Cytospora paraplurivora sp. nov. isolated from orchards with fruit tree decline syndrome in Ontario, Canada.</title>
        <authorList>
            <person name="Ilyukhin E."/>
            <person name="Nguyen H.D.T."/>
            <person name="Castle A.J."/>
            <person name="Ellouze W."/>
        </authorList>
    </citation>
    <scope>NUCLEOTIDE SEQUENCE [LARGE SCALE GENOMIC DNA]</scope>
    <source>
        <strain evidence="14 15">FDS-564</strain>
    </source>
</reference>
<evidence type="ECO:0000256" key="5">
    <source>
        <dbReference type="ARBA" id="ARBA00022692"/>
    </source>
</evidence>
<dbReference type="SUPFAM" id="SSF144083">
    <property type="entry name" value="Magnesium transport protein CorA, transmembrane region"/>
    <property type="match status" value="1"/>
</dbReference>
<feature type="compositionally biased region" description="Basic and acidic residues" evidence="11">
    <location>
        <begin position="514"/>
        <end position="529"/>
    </location>
</feature>
<keyword evidence="6" id="KW-0256">Endoplasmic reticulum</keyword>
<dbReference type="InterPro" id="IPR029058">
    <property type="entry name" value="AB_hydrolase_fold"/>
</dbReference>
<dbReference type="InterPro" id="IPR007751">
    <property type="entry name" value="DUF676_lipase-like"/>
</dbReference>
<name>A0AAN9U7Z1_9PEZI</name>
<organism evidence="14 15">
    <name type="scientific">Cytospora paraplurivora</name>
    <dbReference type="NCBI Taxonomy" id="2898453"/>
    <lineage>
        <taxon>Eukaryota</taxon>
        <taxon>Fungi</taxon>
        <taxon>Dikarya</taxon>
        <taxon>Ascomycota</taxon>
        <taxon>Pezizomycotina</taxon>
        <taxon>Sordariomycetes</taxon>
        <taxon>Sordariomycetidae</taxon>
        <taxon>Diaporthales</taxon>
        <taxon>Cytosporaceae</taxon>
        <taxon>Cytospora</taxon>
    </lineage>
</organism>
<feature type="region of interest" description="Disordered" evidence="11">
    <location>
        <begin position="1"/>
        <end position="114"/>
    </location>
</feature>
<keyword evidence="7 12" id="KW-1133">Transmembrane helix</keyword>
<evidence type="ECO:0000256" key="12">
    <source>
        <dbReference type="SAM" id="Phobius"/>
    </source>
</evidence>
<feature type="region of interest" description="Disordered" evidence="11">
    <location>
        <begin position="1309"/>
        <end position="1337"/>
    </location>
</feature>
<evidence type="ECO:0000256" key="9">
    <source>
        <dbReference type="ARBA" id="ARBA00023136"/>
    </source>
</evidence>
<dbReference type="Pfam" id="PF01544">
    <property type="entry name" value="CorA"/>
    <property type="match status" value="1"/>
</dbReference>
<evidence type="ECO:0000259" key="13">
    <source>
        <dbReference type="Pfam" id="PF05057"/>
    </source>
</evidence>
<evidence type="ECO:0000256" key="1">
    <source>
        <dbReference type="ARBA" id="ARBA00004141"/>
    </source>
</evidence>
<dbReference type="Gene3D" id="1.20.58.340">
    <property type="entry name" value="Magnesium transport protein CorA, transmembrane region"/>
    <property type="match status" value="1"/>
</dbReference>
<feature type="compositionally biased region" description="Low complexity" evidence="11">
    <location>
        <begin position="887"/>
        <end position="896"/>
    </location>
</feature>
<dbReference type="InterPro" id="IPR002523">
    <property type="entry name" value="MgTranspt_CorA/ZnTranspt_ZntB"/>
</dbReference>
<feature type="compositionally biased region" description="Gly residues" evidence="11">
    <location>
        <begin position="1314"/>
        <end position="1325"/>
    </location>
</feature>
<feature type="compositionally biased region" description="Basic and acidic residues" evidence="11">
    <location>
        <begin position="593"/>
        <end position="607"/>
    </location>
</feature>
<dbReference type="GO" id="GO:0005739">
    <property type="term" value="C:mitochondrion"/>
    <property type="evidence" value="ECO:0007669"/>
    <property type="project" value="UniProtKB-SubCell"/>
</dbReference>
<evidence type="ECO:0000256" key="7">
    <source>
        <dbReference type="ARBA" id="ARBA00022989"/>
    </source>
</evidence>
<feature type="region of interest" description="Disordered" evidence="11">
    <location>
        <begin position="482"/>
        <end position="618"/>
    </location>
</feature>
<comment type="similarity">
    <text evidence="4">Belongs to the putative lipase ROG1 family.</text>
</comment>
<feature type="domain" description="DUF676" evidence="13">
    <location>
        <begin position="173"/>
        <end position="306"/>
    </location>
</feature>
<keyword evidence="9 12" id="KW-0472">Membrane</keyword>
<evidence type="ECO:0000256" key="6">
    <source>
        <dbReference type="ARBA" id="ARBA00022824"/>
    </source>
</evidence>
<feature type="transmembrane region" description="Helical" evidence="12">
    <location>
        <begin position="1198"/>
        <end position="1221"/>
    </location>
</feature>
<keyword evidence="5 12" id="KW-0812">Transmembrane</keyword>
<dbReference type="InterPro" id="IPR052374">
    <property type="entry name" value="SERAC1"/>
</dbReference>
<dbReference type="SUPFAM" id="SSF53474">
    <property type="entry name" value="alpha/beta-Hydrolases"/>
    <property type="match status" value="1"/>
</dbReference>
<evidence type="ECO:0000256" key="4">
    <source>
        <dbReference type="ARBA" id="ARBA00007920"/>
    </source>
</evidence>
<feature type="transmembrane region" description="Helical" evidence="12">
    <location>
        <begin position="1162"/>
        <end position="1186"/>
    </location>
</feature>
<feature type="compositionally biased region" description="Polar residues" evidence="11">
    <location>
        <begin position="70"/>
        <end position="87"/>
    </location>
</feature>
<gene>
    <name evidence="14" type="ORF">SLS53_004433</name>
</gene>
<feature type="compositionally biased region" description="Basic and acidic residues" evidence="11">
    <location>
        <begin position="1"/>
        <end position="19"/>
    </location>
</feature>
<evidence type="ECO:0000256" key="8">
    <source>
        <dbReference type="ARBA" id="ARBA00023128"/>
    </source>
</evidence>
<dbReference type="PANTHER" id="PTHR48182">
    <property type="entry name" value="PROTEIN SERAC1"/>
    <property type="match status" value="1"/>
</dbReference>
<evidence type="ECO:0000313" key="15">
    <source>
        <dbReference type="Proteomes" id="UP001320245"/>
    </source>
</evidence>